<reference evidence="1" key="1">
    <citation type="submission" date="2021-06" db="EMBL/GenBank/DDBJ databases">
        <authorList>
            <person name="Kallberg Y."/>
            <person name="Tangrot J."/>
            <person name="Rosling A."/>
        </authorList>
    </citation>
    <scope>NUCLEOTIDE SEQUENCE</scope>
    <source>
        <strain evidence="1">MA461A</strain>
    </source>
</reference>
<feature type="non-terminal residue" evidence="1">
    <location>
        <position position="1"/>
    </location>
</feature>
<evidence type="ECO:0000313" key="1">
    <source>
        <dbReference type="EMBL" id="CAG8797879.1"/>
    </source>
</evidence>
<dbReference type="Proteomes" id="UP000789920">
    <property type="component" value="Unassembled WGS sequence"/>
</dbReference>
<keyword evidence="2" id="KW-1185">Reference proteome</keyword>
<dbReference type="EMBL" id="CAJVQC010057707">
    <property type="protein sequence ID" value="CAG8797879.1"/>
    <property type="molecule type" value="Genomic_DNA"/>
</dbReference>
<feature type="non-terminal residue" evidence="1">
    <location>
        <position position="299"/>
    </location>
</feature>
<gene>
    <name evidence="1" type="ORF">RPERSI_LOCUS20422</name>
</gene>
<accession>A0ACA9RLH5</accession>
<sequence>EKTRKYIELFDQIIDEENKENIHDDTVVDEVAESNLLDKKTKYTEEDNENFDKLIAKMKEIMDQLDDLSEKYHYLSNTFPIAAQHYDQLKMPDMFIVKSISSHLDTIIKMNGVMKNVPERTWTAHVLAYLFFVTFCFINSLHYYSCERSIATKIDVQENNFKADGVLELFERPMQIPLFLLEVSEGPNNPDPDKINDDRRKLMKEGVFAINKFMTRTKLPTLEVCSTLKVFLAQGFGDNIEIGQMIFHIPRLIRTLLCLRYNVLKEIKMFEKFSKEGQKLIVKPKNKYPTGVTPERPKA</sequence>
<evidence type="ECO:0000313" key="2">
    <source>
        <dbReference type="Proteomes" id="UP000789920"/>
    </source>
</evidence>
<comment type="caution">
    <text evidence="1">The sequence shown here is derived from an EMBL/GenBank/DDBJ whole genome shotgun (WGS) entry which is preliminary data.</text>
</comment>
<protein>
    <submittedName>
        <fullName evidence="1">33355_t:CDS:1</fullName>
    </submittedName>
</protein>
<name>A0ACA9RLH5_9GLOM</name>
<organism evidence="1 2">
    <name type="scientific">Racocetra persica</name>
    <dbReference type="NCBI Taxonomy" id="160502"/>
    <lineage>
        <taxon>Eukaryota</taxon>
        <taxon>Fungi</taxon>
        <taxon>Fungi incertae sedis</taxon>
        <taxon>Mucoromycota</taxon>
        <taxon>Glomeromycotina</taxon>
        <taxon>Glomeromycetes</taxon>
        <taxon>Diversisporales</taxon>
        <taxon>Gigasporaceae</taxon>
        <taxon>Racocetra</taxon>
    </lineage>
</organism>
<proteinExistence type="predicted"/>